<dbReference type="Gene3D" id="3.10.620.30">
    <property type="match status" value="1"/>
</dbReference>
<sequence length="267" mass="29228">MRLRITHTTTYDYDEPVPYALQQLRLTPKNGATQTVLAWQTTITGGKKELSFDDAHRNRVDLVSFEPGTRQIAVVSEGEVEVSDTAGVVGVQGGFMPLWMFLRQTALTRPGTASRKLVGQITPGTALERSHALMAAIHEAVRYETGISHVGWTAEDTLAAGHGVCQDLAHVFVTAARLMGLPSRYVSGYLMMPDRVVQEATHAWAEVHLPDLGWVGFDPTHNKCPDAAYVRIATGLDYAEAAPVTGTRFGRADERLSVALEVEQMQQ</sequence>
<dbReference type="AlphaFoldDB" id="A0A2T4JFI3"/>
<comment type="caution">
    <text evidence="2">The sequence shown here is derived from an EMBL/GenBank/DDBJ whole genome shotgun (WGS) entry which is preliminary data.</text>
</comment>
<dbReference type="Proteomes" id="UP000241362">
    <property type="component" value="Unassembled WGS sequence"/>
</dbReference>
<evidence type="ECO:0000313" key="2">
    <source>
        <dbReference type="EMBL" id="PTE16679.1"/>
    </source>
</evidence>
<dbReference type="SUPFAM" id="SSF54001">
    <property type="entry name" value="Cysteine proteinases"/>
    <property type="match status" value="1"/>
</dbReference>
<evidence type="ECO:0000313" key="3">
    <source>
        <dbReference type="Proteomes" id="UP000241362"/>
    </source>
</evidence>
<dbReference type="PANTHER" id="PTHR33490:SF6">
    <property type="entry name" value="SLL1049 PROTEIN"/>
    <property type="match status" value="1"/>
</dbReference>
<accession>A0A2T4JFI3</accession>
<reference evidence="2 3" key="1">
    <citation type="submission" date="2018-03" db="EMBL/GenBank/DDBJ databases">
        <title>Rhodobacter blasticus.</title>
        <authorList>
            <person name="Meyer T.E."/>
            <person name="Miller S."/>
            <person name="Lodha T."/>
            <person name="Gandham S."/>
            <person name="Chintalapati S."/>
            <person name="Chintalapati V.R."/>
        </authorList>
    </citation>
    <scope>NUCLEOTIDE SEQUENCE [LARGE SCALE GENOMIC DNA]</scope>
    <source>
        <strain evidence="2 3">DSM 2131</strain>
    </source>
</reference>
<evidence type="ECO:0000259" key="1">
    <source>
        <dbReference type="SMART" id="SM00460"/>
    </source>
</evidence>
<dbReference type="EMBL" id="PZKE01000001">
    <property type="protein sequence ID" value="PTE16679.1"/>
    <property type="molecule type" value="Genomic_DNA"/>
</dbReference>
<gene>
    <name evidence="2" type="ORF">C5F44_01530</name>
</gene>
<dbReference type="Pfam" id="PF08379">
    <property type="entry name" value="Bact_transglu_N"/>
    <property type="match status" value="1"/>
</dbReference>
<dbReference type="InterPro" id="IPR013589">
    <property type="entry name" value="Bac_transglu_N"/>
</dbReference>
<dbReference type="PANTHER" id="PTHR33490">
    <property type="entry name" value="BLR5614 PROTEIN-RELATED"/>
    <property type="match status" value="1"/>
</dbReference>
<protein>
    <submittedName>
        <fullName evidence="2">Transglutaminase</fullName>
    </submittedName>
</protein>
<feature type="domain" description="Transglutaminase-like" evidence="1">
    <location>
        <begin position="157"/>
        <end position="221"/>
    </location>
</feature>
<dbReference type="InterPro" id="IPR038765">
    <property type="entry name" value="Papain-like_cys_pep_sf"/>
</dbReference>
<name>A0A2T4JFI3_FUSBL</name>
<organism evidence="2 3">
    <name type="scientific">Fuscovulum blasticum DSM 2131</name>
    <dbReference type="NCBI Taxonomy" id="1188250"/>
    <lineage>
        <taxon>Bacteria</taxon>
        <taxon>Pseudomonadati</taxon>
        <taxon>Pseudomonadota</taxon>
        <taxon>Alphaproteobacteria</taxon>
        <taxon>Rhodobacterales</taxon>
        <taxon>Paracoccaceae</taxon>
        <taxon>Pseudogemmobacter</taxon>
    </lineage>
</organism>
<dbReference type="InterPro" id="IPR002931">
    <property type="entry name" value="Transglutaminase-like"/>
</dbReference>
<dbReference type="Pfam" id="PF01841">
    <property type="entry name" value="Transglut_core"/>
    <property type="match status" value="1"/>
</dbReference>
<keyword evidence="3" id="KW-1185">Reference proteome</keyword>
<proteinExistence type="predicted"/>
<dbReference type="SMART" id="SM00460">
    <property type="entry name" value="TGc"/>
    <property type="match status" value="1"/>
</dbReference>